<reference evidence="1 2" key="1">
    <citation type="submission" date="2024-02" db="EMBL/GenBank/DDBJ databases">
        <title>de novo genome assembly of Solanum bulbocastanum strain 11H21.</title>
        <authorList>
            <person name="Hosaka A.J."/>
        </authorList>
    </citation>
    <scope>NUCLEOTIDE SEQUENCE [LARGE SCALE GENOMIC DNA]</scope>
    <source>
        <tissue evidence="1">Young leaves</tissue>
    </source>
</reference>
<dbReference type="Pfam" id="PF03140">
    <property type="entry name" value="DUF247"/>
    <property type="match status" value="1"/>
</dbReference>
<evidence type="ECO:0000313" key="2">
    <source>
        <dbReference type="Proteomes" id="UP001371456"/>
    </source>
</evidence>
<dbReference type="EMBL" id="JBANQN010000004">
    <property type="protein sequence ID" value="KAK6790832.1"/>
    <property type="molecule type" value="Genomic_DNA"/>
</dbReference>
<proteinExistence type="predicted"/>
<dbReference type="Proteomes" id="UP001371456">
    <property type="component" value="Unassembled WGS sequence"/>
</dbReference>
<dbReference type="InterPro" id="IPR004158">
    <property type="entry name" value="DUF247_pln"/>
</dbReference>
<name>A0AAN8TT06_SOLBU</name>
<dbReference type="PANTHER" id="PTHR31170:SF25">
    <property type="entry name" value="BNAA09G04570D PROTEIN"/>
    <property type="match status" value="1"/>
</dbReference>
<keyword evidence="2" id="KW-1185">Reference proteome</keyword>
<protein>
    <submittedName>
        <fullName evidence="1">Uncharacterized protein</fullName>
    </submittedName>
</protein>
<evidence type="ECO:0000313" key="1">
    <source>
        <dbReference type="EMBL" id="KAK6790832.1"/>
    </source>
</evidence>
<sequence length="95" mass="11197">MLITPMLISIGPYHKMNHELSSMEKYKLLYLQRCKEGLDVESCISALEKKKDEALRCYDDNLDNDIVDIEECSKLIQHCDKPWSQMKASLRHNYF</sequence>
<comment type="caution">
    <text evidence="1">The sequence shown here is derived from an EMBL/GenBank/DDBJ whole genome shotgun (WGS) entry which is preliminary data.</text>
</comment>
<accession>A0AAN8TT06</accession>
<organism evidence="1 2">
    <name type="scientific">Solanum bulbocastanum</name>
    <name type="common">Wild potato</name>
    <dbReference type="NCBI Taxonomy" id="147425"/>
    <lineage>
        <taxon>Eukaryota</taxon>
        <taxon>Viridiplantae</taxon>
        <taxon>Streptophyta</taxon>
        <taxon>Embryophyta</taxon>
        <taxon>Tracheophyta</taxon>
        <taxon>Spermatophyta</taxon>
        <taxon>Magnoliopsida</taxon>
        <taxon>eudicotyledons</taxon>
        <taxon>Gunneridae</taxon>
        <taxon>Pentapetalae</taxon>
        <taxon>asterids</taxon>
        <taxon>lamiids</taxon>
        <taxon>Solanales</taxon>
        <taxon>Solanaceae</taxon>
        <taxon>Solanoideae</taxon>
        <taxon>Solaneae</taxon>
        <taxon>Solanum</taxon>
    </lineage>
</organism>
<gene>
    <name evidence="1" type="ORF">RDI58_009913</name>
</gene>
<dbReference type="PANTHER" id="PTHR31170">
    <property type="entry name" value="BNAC04G53230D PROTEIN"/>
    <property type="match status" value="1"/>
</dbReference>
<dbReference type="AlphaFoldDB" id="A0AAN8TT06"/>